<evidence type="ECO:0000259" key="8">
    <source>
        <dbReference type="PROSITE" id="PS00624"/>
    </source>
</evidence>
<dbReference type="OrthoDB" id="9785276at2"/>
<comment type="cofactor">
    <cofactor evidence="1 5">
        <name>FAD</name>
        <dbReference type="ChEBI" id="CHEBI:57692"/>
    </cofactor>
</comment>
<organism evidence="9 10">
    <name type="scientific">Pigmentiphaga kullae</name>
    <dbReference type="NCBI Taxonomy" id="151784"/>
    <lineage>
        <taxon>Bacteria</taxon>
        <taxon>Pseudomonadati</taxon>
        <taxon>Pseudomonadota</taxon>
        <taxon>Betaproteobacteria</taxon>
        <taxon>Burkholderiales</taxon>
        <taxon>Alcaligenaceae</taxon>
        <taxon>Pigmentiphaga</taxon>
    </lineage>
</organism>
<dbReference type="SUPFAM" id="SSF51905">
    <property type="entry name" value="FAD/NAD(P)-binding domain"/>
    <property type="match status" value="1"/>
</dbReference>
<dbReference type="Pfam" id="PF05199">
    <property type="entry name" value="GMC_oxred_C"/>
    <property type="match status" value="1"/>
</dbReference>
<evidence type="ECO:0000313" key="9">
    <source>
        <dbReference type="EMBL" id="RZS84397.1"/>
    </source>
</evidence>
<dbReference type="InterPro" id="IPR036188">
    <property type="entry name" value="FAD/NAD-bd_sf"/>
</dbReference>
<dbReference type="Gene3D" id="3.50.50.60">
    <property type="entry name" value="FAD/NAD(P)-binding domain"/>
    <property type="match status" value="1"/>
</dbReference>
<keyword evidence="10" id="KW-1185">Reference proteome</keyword>
<dbReference type="AlphaFoldDB" id="A0A4V2F3K2"/>
<dbReference type="InterPro" id="IPR000172">
    <property type="entry name" value="GMC_OxRdtase_N"/>
</dbReference>
<dbReference type="GO" id="GO:0016614">
    <property type="term" value="F:oxidoreductase activity, acting on CH-OH group of donors"/>
    <property type="evidence" value="ECO:0007669"/>
    <property type="project" value="InterPro"/>
</dbReference>
<proteinExistence type="inferred from homology"/>
<dbReference type="GO" id="GO:0050660">
    <property type="term" value="F:flavin adenine dinucleotide binding"/>
    <property type="evidence" value="ECO:0007669"/>
    <property type="project" value="InterPro"/>
</dbReference>
<evidence type="ECO:0000256" key="4">
    <source>
        <dbReference type="ARBA" id="ARBA00022827"/>
    </source>
</evidence>
<reference evidence="9 10" key="1">
    <citation type="submission" date="2019-02" db="EMBL/GenBank/DDBJ databases">
        <title>Genomic Encyclopedia of Type Strains, Phase IV (KMG-IV): sequencing the most valuable type-strain genomes for metagenomic binning, comparative biology and taxonomic classification.</title>
        <authorList>
            <person name="Goeker M."/>
        </authorList>
    </citation>
    <scope>NUCLEOTIDE SEQUENCE [LARGE SCALE GENOMIC DNA]</scope>
    <source>
        <strain evidence="9 10">K24</strain>
    </source>
</reference>
<evidence type="ECO:0000256" key="5">
    <source>
        <dbReference type="PIRSR" id="PIRSR000137-2"/>
    </source>
</evidence>
<dbReference type="RefSeq" id="WP_130355768.1">
    <property type="nucleotide sequence ID" value="NZ_SGXC01000001.1"/>
</dbReference>
<dbReference type="PROSITE" id="PS00623">
    <property type="entry name" value="GMC_OXRED_1"/>
    <property type="match status" value="1"/>
</dbReference>
<dbReference type="Gene3D" id="3.30.560.10">
    <property type="entry name" value="Glucose Oxidase, domain 3"/>
    <property type="match status" value="1"/>
</dbReference>
<dbReference type="InterPro" id="IPR007867">
    <property type="entry name" value="GMC_OxRtase_C"/>
</dbReference>
<dbReference type="Pfam" id="PF00732">
    <property type="entry name" value="GMC_oxred_N"/>
    <property type="match status" value="1"/>
</dbReference>
<dbReference type="PANTHER" id="PTHR11552">
    <property type="entry name" value="GLUCOSE-METHANOL-CHOLINE GMC OXIDOREDUCTASE"/>
    <property type="match status" value="1"/>
</dbReference>
<sequence length="530" mass="57362">MKEDIYDYIVVGAGSAGCVIATRLVESGARVLLLEAGARDSNPFVHIPAGYPRLTAAKYRWPYESEPQAETDGRRIAVPQGRGLGGSSSINGMVYIRGQAQDYDRWHELGNAGWSWREVLPWFRKSEANGTYAGPLHGTAGPLSVSDIAPHHPLGAAFVRAGQECGVPFNPDFNGDSQLGIGYYQATIGAGRRCSTAVAYLSRVRRDGRLRIVTDAQASRIQIERRTARGVVYQTRSGAREARAHRGVVLAAGALASPKLMLLSGLGPARQLEELGIPVAHDLPGVGRNYQDHASVAMVARVRDPISLHAQDRGWKALRHGIEWMLFRRGLLASNIIESGGFLDLDGDGRADIQIHVLPVIRTDRVSDRLAGHVHGLTISALKLRPESRGEVRLRSNRPADPILLKGNYLQAASDVADLARALRFARGLLRAPSFQAIGARELLPGPGKEDDAGLEAYVRRSARTVYHPVGTCRMGTDGDAVVTPRLQVHGMRGLWIGDASVMPEIPSGNTNAPTVMIGERAADFIIHSQ</sequence>
<gene>
    <name evidence="9" type="ORF">EV675_0414</name>
</gene>
<comment type="caution">
    <text evidence="9">The sequence shown here is derived from an EMBL/GenBank/DDBJ whole genome shotgun (WGS) entry which is preliminary data.</text>
</comment>
<comment type="similarity">
    <text evidence="2 6">Belongs to the GMC oxidoreductase family.</text>
</comment>
<evidence type="ECO:0000256" key="6">
    <source>
        <dbReference type="RuleBase" id="RU003968"/>
    </source>
</evidence>
<dbReference type="PANTHER" id="PTHR11552:SF147">
    <property type="entry name" value="CHOLINE DEHYDROGENASE, MITOCHONDRIAL"/>
    <property type="match status" value="1"/>
</dbReference>
<feature type="domain" description="Glucose-methanol-choline oxidoreductase N-terminal" evidence="7">
    <location>
        <begin position="81"/>
        <end position="104"/>
    </location>
</feature>
<dbReference type="InterPro" id="IPR012132">
    <property type="entry name" value="GMC_OxRdtase"/>
</dbReference>
<evidence type="ECO:0000313" key="10">
    <source>
        <dbReference type="Proteomes" id="UP000292445"/>
    </source>
</evidence>
<keyword evidence="3 6" id="KW-0285">Flavoprotein</keyword>
<dbReference type="EMBL" id="SGXC01000001">
    <property type="protein sequence ID" value="RZS84397.1"/>
    <property type="molecule type" value="Genomic_DNA"/>
</dbReference>
<keyword evidence="4 5" id="KW-0274">FAD</keyword>
<dbReference type="Proteomes" id="UP000292445">
    <property type="component" value="Unassembled WGS sequence"/>
</dbReference>
<dbReference type="PROSITE" id="PS00624">
    <property type="entry name" value="GMC_OXRED_2"/>
    <property type="match status" value="1"/>
</dbReference>
<evidence type="ECO:0000256" key="1">
    <source>
        <dbReference type="ARBA" id="ARBA00001974"/>
    </source>
</evidence>
<feature type="binding site" evidence="5">
    <location>
        <begin position="91"/>
        <end position="94"/>
    </location>
    <ligand>
        <name>FAD</name>
        <dbReference type="ChEBI" id="CHEBI:57692"/>
    </ligand>
</feature>
<name>A0A4V2F3K2_9BURK</name>
<evidence type="ECO:0000256" key="2">
    <source>
        <dbReference type="ARBA" id="ARBA00010790"/>
    </source>
</evidence>
<evidence type="ECO:0000256" key="3">
    <source>
        <dbReference type="ARBA" id="ARBA00022630"/>
    </source>
</evidence>
<protein>
    <submittedName>
        <fullName evidence="9">Choline dehydrogenase-like flavoprotein</fullName>
    </submittedName>
</protein>
<evidence type="ECO:0000259" key="7">
    <source>
        <dbReference type="PROSITE" id="PS00623"/>
    </source>
</evidence>
<accession>A0A4V2F3K2</accession>
<dbReference type="PROSITE" id="PS51257">
    <property type="entry name" value="PROKAR_LIPOPROTEIN"/>
    <property type="match status" value="1"/>
</dbReference>
<dbReference type="PIRSF" id="PIRSF000137">
    <property type="entry name" value="Alcohol_oxidase"/>
    <property type="match status" value="1"/>
</dbReference>
<feature type="domain" description="Glucose-methanol-choline oxidoreductase N-terminal" evidence="8">
    <location>
        <begin position="253"/>
        <end position="267"/>
    </location>
</feature>
<dbReference type="SUPFAM" id="SSF54373">
    <property type="entry name" value="FAD-linked reductases, C-terminal domain"/>
    <property type="match status" value="1"/>
</dbReference>